<feature type="signal peptide" evidence="1">
    <location>
        <begin position="1"/>
        <end position="34"/>
    </location>
</feature>
<evidence type="ECO:0000256" key="1">
    <source>
        <dbReference type="SAM" id="SignalP"/>
    </source>
</evidence>
<feature type="chain" id="PRO_5014727430" evidence="1">
    <location>
        <begin position="35"/>
        <end position="78"/>
    </location>
</feature>
<name>A0A2M3ZWK8_9DIPT</name>
<accession>A0A2M3ZWK8</accession>
<organism evidence="2">
    <name type="scientific">Anopheles braziliensis</name>
    <dbReference type="NCBI Taxonomy" id="58242"/>
    <lineage>
        <taxon>Eukaryota</taxon>
        <taxon>Metazoa</taxon>
        <taxon>Ecdysozoa</taxon>
        <taxon>Arthropoda</taxon>
        <taxon>Hexapoda</taxon>
        <taxon>Insecta</taxon>
        <taxon>Pterygota</taxon>
        <taxon>Neoptera</taxon>
        <taxon>Endopterygota</taxon>
        <taxon>Diptera</taxon>
        <taxon>Nematocera</taxon>
        <taxon>Culicoidea</taxon>
        <taxon>Culicidae</taxon>
        <taxon>Anophelinae</taxon>
        <taxon>Anopheles</taxon>
    </lineage>
</organism>
<proteinExistence type="predicted"/>
<dbReference type="AlphaFoldDB" id="A0A2M3ZWK8"/>
<sequence length="78" mass="8690">MRNVSAAEALLHLPCQYALKCLLLVMFLPTPAKLAPGPSKPWPGGHTIYEGDASGRCRTELFSRSRRLLTNKTHWRAS</sequence>
<reference evidence="2" key="1">
    <citation type="submission" date="2018-01" db="EMBL/GenBank/DDBJ databases">
        <title>An insight into the sialome of Amazonian anophelines.</title>
        <authorList>
            <person name="Ribeiro J.M."/>
            <person name="Scarpassa V."/>
            <person name="Calvo E."/>
        </authorList>
    </citation>
    <scope>NUCLEOTIDE SEQUENCE</scope>
    <source>
        <tissue evidence="2">Salivary glands</tissue>
    </source>
</reference>
<dbReference type="EMBL" id="GGFM01012195">
    <property type="protein sequence ID" value="MBW32946.1"/>
    <property type="molecule type" value="Transcribed_RNA"/>
</dbReference>
<evidence type="ECO:0000313" key="2">
    <source>
        <dbReference type="EMBL" id="MBW32946.1"/>
    </source>
</evidence>
<protein>
    <submittedName>
        <fullName evidence="2">Putative secreted peptide</fullName>
    </submittedName>
</protein>
<keyword evidence="1" id="KW-0732">Signal</keyword>